<name>A0A5B7E8C6_PORTR</name>
<evidence type="ECO:0000313" key="2">
    <source>
        <dbReference type="Proteomes" id="UP000324222"/>
    </source>
</evidence>
<dbReference type="Proteomes" id="UP000324222">
    <property type="component" value="Unassembled WGS sequence"/>
</dbReference>
<sequence>MSRTRALSTNPQGPTATQVGVQRVVTGIPKSTIPCNTSLLAVDTGFHRPLKKDPHRAHNPCCFGVLYPVLTNFLLTFICEICLVQM</sequence>
<keyword evidence="2" id="KW-1185">Reference proteome</keyword>
<comment type="caution">
    <text evidence="1">The sequence shown here is derived from an EMBL/GenBank/DDBJ whole genome shotgun (WGS) entry which is preliminary data.</text>
</comment>
<dbReference type="AlphaFoldDB" id="A0A5B7E8C6"/>
<accession>A0A5B7E8C6</accession>
<dbReference type="EMBL" id="VSRR010002061">
    <property type="protein sequence ID" value="MPC29373.1"/>
    <property type="molecule type" value="Genomic_DNA"/>
</dbReference>
<protein>
    <submittedName>
        <fullName evidence="1">Uncharacterized protein</fullName>
    </submittedName>
</protein>
<proteinExistence type="predicted"/>
<organism evidence="1 2">
    <name type="scientific">Portunus trituberculatus</name>
    <name type="common">Swimming crab</name>
    <name type="synonym">Neptunus trituberculatus</name>
    <dbReference type="NCBI Taxonomy" id="210409"/>
    <lineage>
        <taxon>Eukaryota</taxon>
        <taxon>Metazoa</taxon>
        <taxon>Ecdysozoa</taxon>
        <taxon>Arthropoda</taxon>
        <taxon>Crustacea</taxon>
        <taxon>Multicrustacea</taxon>
        <taxon>Malacostraca</taxon>
        <taxon>Eumalacostraca</taxon>
        <taxon>Eucarida</taxon>
        <taxon>Decapoda</taxon>
        <taxon>Pleocyemata</taxon>
        <taxon>Brachyura</taxon>
        <taxon>Eubrachyura</taxon>
        <taxon>Portunoidea</taxon>
        <taxon>Portunidae</taxon>
        <taxon>Portuninae</taxon>
        <taxon>Portunus</taxon>
    </lineage>
</organism>
<reference evidence="1 2" key="1">
    <citation type="submission" date="2019-05" db="EMBL/GenBank/DDBJ databases">
        <title>Another draft genome of Portunus trituberculatus and its Hox gene families provides insights of decapod evolution.</title>
        <authorList>
            <person name="Jeong J.-H."/>
            <person name="Song I."/>
            <person name="Kim S."/>
            <person name="Choi T."/>
            <person name="Kim D."/>
            <person name="Ryu S."/>
            <person name="Kim W."/>
        </authorList>
    </citation>
    <scope>NUCLEOTIDE SEQUENCE [LARGE SCALE GENOMIC DNA]</scope>
    <source>
        <tissue evidence="1">Muscle</tissue>
    </source>
</reference>
<gene>
    <name evidence="1" type="ORF">E2C01_022602</name>
</gene>
<evidence type="ECO:0000313" key="1">
    <source>
        <dbReference type="EMBL" id="MPC29373.1"/>
    </source>
</evidence>